<dbReference type="InterPro" id="IPR036010">
    <property type="entry name" value="2Fe-2S_ferredoxin-like_sf"/>
</dbReference>
<comment type="caution">
    <text evidence="2">The sequence shown here is derived from an EMBL/GenBank/DDBJ whole genome shotgun (WGS) entry which is preliminary data.</text>
</comment>
<dbReference type="InterPro" id="IPR001041">
    <property type="entry name" value="2Fe-2S_ferredoxin-type"/>
</dbReference>
<dbReference type="PROSITE" id="PS00197">
    <property type="entry name" value="2FE2S_FER_1"/>
    <property type="match status" value="1"/>
</dbReference>
<proteinExistence type="predicted"/>
<evidence type="ECO:0000313" key="3">
    <source>
        <dbReference type="Proteomes" id="UP001562065"/>
    </source>
</evidence>
<dbReference type="RefSeq" id="WP_369454274.1">
    <property type="nucleotide sequence ID" value="NZ_JBGCUO010000001.1"/>
</dbReference>
<dbReference type="Pfam" id="PF00111">
    <property type="entry name" value="Fer2"/>
    <property type="match status" value="1"/>
</dbReference>
<dbReference type="Gene3D" id="3.10.20.30">
    <property type="match status" value="1"/>
</dbReference>
<name>A0ABV4AH20_9GAMM</name>
<feature type="domain" description="2Fe-2S ferredoxin-type" evidence="1">
    <location>
        <begin position="6"/>
        <end position="97"/>
    </location>
</feature>
<dbReference type="Proteomes" id="UP001562065">
    <property type="component" value="Unassembled WGS sequence"/>
</dbReference>
<dbReference type="InterPro" id="IPR006058">
    <property type="entry name" value="2Fe2S_fd_BS"/>
</dbReference>
<reference evidence="2 3" key="1">
    <citation type="submission" date="2024-07" db="EMBL/GenBank/DDBJ databases">
        <authorList>
            <person name="Ren Q."/>
        </authorList>
    </citation>
    <scope>NUCLEOTIDE SEQUENCE [LARGE SCALE GENOMIC DNA]</scope>
    <source>
        <strain evidence="2 3">REN37</strain>
    </source>
</reference>
<accession>A0ABV4AH20</accession>
<dbReference type="CDD" id="cd00207">
    <property type="entry name" value="fer2"/>
    <property type="match status" value="1"/>
</dbReference>
<organism evidence="2 3">
    <name type="scientific">Isoalcanivorax beigongshangi</name>
    <dbReference type="NCBI Taxonomy" id="3238810"/>
    <lineage>
        <taxon>Bacteria</taxon>
        <taxon>Pseudomonadati</taxon>
        <taxon>Pseudomonadota</taxon>
        <taxon>Gammaproteobacteria</taxon>
        <taxon>Oceanospirillales</taxon>
        <taxon>Alcanivoracaceae</taxon>
        <taxon>Isoalcanivorax</taxon>
    </lineage>
</organism>
<dbReference type="PROSITE" id="PS51085">
    <property type="entry name" value="2FE2S_FER_2"/>
    <property type="match status" value="1"/>
</dbReference>
<evidence type="ECO:0000259" key="1">
    <source>
        <dbReference type="PROSITE" id="PS51085"/>
    </source>
</evidence>
<dbReference type="EMBL" id="JBGCUO010000001">
    <property type="protein sequence ID" value="MEY1661036.1"/>
    <property type="molecule type" value="Genomic_DNA"/>
</dbReference>
<keyword evidence="3" id="KW-1185">Reference proteome</keyword>
<gene>
    <name evidence="2" type="ORF">AB5I84_02615</name>
</gene>
<dbReference type="SUPFAM" id="SSF54292">
    <property type="entry name" value="2Fe-2S ferredoxin-like"/>
    <property type="match status" value="1"/>
</dbReference>
<protein>
    <submittedName>
        <fullName evidence="2">2Fe-2S iron-sulfur cluster-binding protein</fullName>
    </submittedName>
</protein>
<dbReference type="InterPro" id="IPR012675">
    <property type="entry name" value="Beta-grasp_dom_sf"/>
</dbReference>
<sequence length="105" mass="11890">MDTEFCRIHVRNRDQVLLIRRGDKLLQGMEQCGQQLIRVGCRKGGCGLCRIRILSGEVACEKMSRCHVSAEDRALGYALACRVIPQTDLVIESDHCRLFQNTPTE</sequence>
<evidence type="ECO:0000313" key="2">
    <source>
        <dbReference type="EMBL" id="MEY1661036.1"/>
    </source>
</evidence>